<accession>A0A0D0E2L3</accession>
<keyword evidence="3" id="KW-1185">Reference proteome</keyword>
<dbReference type="EMBL" id="KN824899">
    <property type="protein sequence ID" value="KIK98276.1"/>
    <property type="molecule type" value="Genomic_DNA"/>
</dbReference>
<dbReference type="HOGENOM" id="CLU_016237_1_0_1"/>
<organism evidence="2 3">
    <name type="scientific">Paxillus rubicundulus Ve08.2h10</name>
    <dbReference type="NCBI Taxonomy" id="930991"/>
    <lineage>
        <taxon>Eukaryota</taxon>
        <taxon>Fungi</taxon>
        <taxon>Dikarya</taxon>
        <taxon>Basidiomycota</taxon>
        <taxon>Agaricomycotina</taxon>
        <taxon>Agaricomycetes</taxon>
        <taxon>Agaricomycetidae</taxon>
        <taxon>Boletales</taxon>
        <taxon>Paxilineae</taxon>
        <taxon>Paxillaceae</taxon>
        <taxon>Paxillus</taxon>
    </lineage>
</organism>
<dbReference type="AlphaFoldDB" id="A0A0D0E2L3"/>
<dbReference type="InterPro" id="IPR010775">
    <property type="entry name" value="DUF1365"/>
</dbReference>
<evidence type="ECO:0000313" key="3">
    <source>
        <dbReference type="Proteomes" id="UP000054538"/>
    </source>
</evidence>
<dbReference type="InParanoid" id="A0A0D0E2L3"/>
<evidence type="ECO:0000256" key="1">
    <source>
        <dbReference type="SAM" id="MobiDB-lite"/>
    </source>
</evidence>
<feature type="region of interest" description="Disordered" evidence="1">
    <location>
        <begin position="250"/>
        <end position="275"/>
    </location>
</feature>
<name>A0A0D0E2L3_9AGAM</name>
<dbReference type="Pfam" id="PF07103">
    <property type="entry name" value="DUF1365"/>
    <property type="match status" value="1"/>
</dbReference>
<dbReference type="Proteomes" id="UP000054538">
    <property type="component" value="Unassembled WGS sequence"/>
</dbReference>
<gene>
    <name evidence="2" type="ORF">PAXRUDRAFT_31278</name>
</gene>
<feature type="compositionally biased region" description="Low complexity" evidence="1">
    <location>
        <begin position="254"/>
        <end position="275"/>
    </location>
</feature>
<dbReference type="OrthoDB" id="3340520at2759"/>
<reference evidence="3" key="2">
    <citation type="submission" date="2015-01" db="EMBL/GenBank/DDBJ databases">
        <title>Evolutionary Origins and Diversification of the Mycorrhizal Mutualists.</title>
        <authorList>
            <consortium name="DOE Joint Genome Institute"/>
            <consortium name="Mycorrhizal Genomics Consortium"/>
            <person name="Kohler A."/>
            <person name="Kuo A."/>
            <person name="Nagy L.G."/>
            <person name="Floudas D."/>
            <person name="Copeland A."/>
            <person name="Barry K.W."/>
            <person name="Cichocki N."/>
            <person name="Veneault-Fourrey C."/>
            <person name="LaButti K."/>
            <person name="Lindquist E.A."/>
            <person name="Lipzen A."/>
            <person name="Lundell T."/>
            <person name="Morin E."/>
            <person name="Murat C."/>
            <person name="Riley R."/>
            <person name="Ohm R."/>
            <person name="Sun H."/>
            <person name="Tunlid A."/>
            <person name="Henrissat B."/>
            <person name="Grigoriev I.V."/>
            <person name="Hibbett D.S."/>
            <person name="Martin F."/>
        </authorList>
    </citation>
    <scope>NUCLEOTIDE SEQUENCE [LARGE SCALE GENOMIC DNA]</scope>
    <source>
        <strain evidence="3">Ve08.2h10</strain>
    </source>
</reference>
<protein>
    <submittedName>
        <fullName evidence="2">Unplaced genomic scaffold scaffold_77, whole genome shotgun sequence</fullName>
    </submittedName>
</protein>
<sequence length="592" mass="66730">MDIGNDNPHPRAYILANKVTHARLLPAHSKHAFTYPTLSVLLSLDALESGSLDLPICLAWGPPLGYFFRFGTIWGTLVGLRGDGYLGRGSDNESACRGGYKEKVTVEKAYSVSIRRKLDRILLESATIKASSEIRDAWMMTMPSICAFEGINPLTVYFCYRPSGETGIVILEVHNTFGEGHVYTMEVGKDEDLVPPRGYDHQWTFPRRFFVSPFNDRSGFYTVSVKLPSHPPFHMPSSFCEPPKPQVRVHLHMPSSSSPQSSTSSTTSLSIPTSSNLDRRAIGPLKFIAHLTPKISTPLTTAHLLAALSRLPFALLLTLPRILYEASMAHYRRGLRVVGRPEAMAAWLHIPRKHGTIENREHPGGIIYQKSTMLERYARNRMRAFLERRCVETGVKIVLVPGDPWEEVLTFEPANSKTAQPQLAKPDQQTSNETLTISYTSPRIFTLFLTAPSLFLFFLAGCMAKTDGERPLFEAHSEGEFMCVFEAESDEKRRDRNGQGWAERMTQQIRRMPLPQSLLVDSTDPHHRTHPLHVLPSSILMRLVDLLAVSILLLQDWVGEKAFDALGVRFVEGTEPWERYVWKRAAAVYDRM</sequence>
<reference evidence="2 3" key="1">
    <citation type="submission" date="2014-04" db="EMBL/GenBank/DDBJ databases">
        <authorList>
            <consortium name="DOE Joint Genome Institute"/>
            <person name="Kuo A."/>
            <person name="Kohler A."/>
            <person name="Jargeat P."/>
            <person name="Nagy L.G."/>
            <person name="Floudas D."/>
            <person name="Copeland A."/>
            <person name="Barry K.W."/>
            <person name="Cichocki N."/>
            <person name="Veneault-Fourrey C."/>
            <person name="LaButti K."/>
            <person name="Lindquist E.A."/>
            <person name="Lipzen A."/>
            <person name="Lundell T."/>
            <person name="Morin E."/>
            <person name="Murat C."/>
            <person name="Sun H."/>
            <person name="Tunlid A."/>
            <person name="Henrissat B."/>
            <person name="Grigoriev I.V."/>
            <person name="Hibbett D.S."/>
            <person name="Martin F."/>
            <person name="Nordberg H.P."/>
            <person name="Cantor M.N."/>
            <person name="Hua S.X."/>
        </authorList>
    </citation>
    <scope>NUCLEOTIDE SEQUENCE [LARGE SCALE GENOMIC DNA]</scope>
    <source>
        <strain evidence="2 3">Ve08.2h10</strain>
    </source>
</reference>
<proteinExistence type="predicted"/>
<dbReference type="PANTHER" id="PTHR33973">
    <property type="entry name" value="OS07G0153300 PROTEIN"/>
    <property type="match status" value="1"/>
</dbReference>
<evidence type="ECO:0000313" key="2">
    <source>
        <dbReference type="EMBL" id="KIK98276.1"/>
    </source>
</evidence>
<dbReference type="PANTHER" id="PTHR33973:SF4">
    <property type="entry name" value="OS07G0153300 PROTEIN"/>
    <property type="match status" value="1"/>
</dbReference>